<name>A0AAN6Z1Z2_9PEZI</name>
<sequence length="197" mass="21642">MDPRAHCMLNFTIVRLSSEGKVEGRLRSLCDQQASAVGMHSAPVSCVDRACLARDDCQEPIVEIMTRFTSQKTKMIGSRCGFYGSTQLLPPHFLSIALAPDLSPQPLSLDSCRMFPVSCPPTGWEESALRRAADGRIGAMQEVCRPAIQEARHGPPRRARSRRRATPLLLSPSSVHSCSLHARLALRLQCCTTGWGK</sequence>
<reference evidence="1" key="2">
    <citation type="submission" date="2023-05" db="EMBL/GenBank/DDBJ databases">
        <authorList>
            <consortium name="Lawrence Berkeley National Laboratory"/>
            <person name="Steindorff A."/>
            <person name="Hensen N."/>
            <person name="Bonometti L."/>
            <person name="Westerberg I."/>
            <person name="Brannstrom I.O."/>
            <person name="Guillou S."/>
            <person name="Cros-Aarteil S."/>
            <person name="Calhoun S."/>
            <person name="Haridas S."/>
            <person name="Kuo A."/>
            <person name="Mondo S."/>
            <person name="Pangilinan J."/>
            <person name="Riley R."/>
            <person name="Labutti K."/>
            <person name="Andreopoulos B."/>
            <person name="Lipzen A."/>
            <person name="Chen C."/>
            <person name="Yanf M."/>
            <person name="Daum C."/>
            <person name="Ng V."/>
            <person name="Clum A."/>
            <person name="Ohm R."/>
            <person name="Martin F."/>
            <person name="Silar P."/>
            <person name="Natvig D."/>
            <person name="Lalanne C."/>
            <person name="Gautier V."/>
            <person name="Ament-Velasquez S.L."/>
            <person name="Kruys A."/>
            <person name="Hutchinson M.I."/>
            <person name="Powell A.J."/>
            <person name="Barry K."/>
            <person name="Miller A.N."/>
            <person name="Grigoriev I.V."/>
            <person name="Debuchy R."/>
            <person name="Gladieux P."/>
            <person name="Thoren M.H."/>
            <person name="Johannesson H."/>
        </authorList>
    </citation>
    <scope>NUCLEOTIDE SEQUENCE</scope>
    <source>
        <strain evidence="1">CBS 731.68</strain>
    </source>
</reference>
<accession>A0AAN6Z1Z2</accession>
<gene>
    <name evidence="1" type="ORF">N657DRAFT_134859</name>
</gene>
<dbReference type="EMBL" id="MU853235">
    <property type="protein sequence ID" value="KAK4121059.1"/>
    <property type="molecule type" value="Genomic_DNA"/>
</dbReference>
<comment type="caution">
    <text evidence="1">The sequence shown here is derived from an EMBL/GenBank/DDBJ whole genome shotgun (WGS) entry which is preliminary data.</text>
</comment>
<dbReference type="Proteomes" id="UP001302602">
    <property type="component" value="Unassembled WGS sequence"/>
</dbReference>
<organism evidence="1 2">
    <name type="scientific">Parathielavia appendiculata</name>
    <dbReference type="NCBI Taxonomy" id="2587402"/>
    <lineage>
        <taxon>Eukaryota</taxon>
        <taxon>Fungi</taxon>
        <taxon>Dikarya</taxon>
        <taxon>Ascomycota</taxon>
        <taxon>Pezizomycotina</taxon>
        <taxon>Sordariomycetes</taxon>
        <taxon>Sordariomycetidae</taxon>
        <taxon>Sordariales</taxon>
        <taxon>Chaetomiaceae</taxon>
        <taxon>Parathielavia</taxon>
    </lineage>
</organism>
<protein>
    <submittedName>
        <fullName evidence="1">Uncharacterized protein</fullName>
    </submittedName>
</protein>
<reference evidence="1" key="1">
    <citation type="journal article" date="2023" name="Mol. Phylogenet. Evol.">
        <title>Genome-scale phylogeny and comparative genomics of the fungal order Sordariales.</title>
        <authorList>
            <person name="Hensen N."/>
            <person name="Bonometti L."/>
            <person name="Westerberg I."/>
            <person name="Brannstrom I.O."/>
            <person name="Guillou S."/>
            <person name="Cros-Aarteil S."/>
            <person name="Calhoun S."/>
            <person name="Haridas S."/>
            <person name="Kuo A."/>
            <person name="Mondo S."/>
            <person name="Pangilinan J."/>
            <person name="Riley R."/>
            <person name="LaButti K."/>
            <person name="Andreopoulos B."/>
            <person name="Lipzen A."/>
            <person name="Chen C."/>
            <person name="Yan M."/>
            <person name="Daum C."/>
            <person name="Ng V."/>
            <person name="Clum A."/>
            <person name="Steindorff A."/>
            <person name="Ohm R.A."/>
            <person name="Martin F."/>
            <person name="Silar P."/>
            <person name="Natvig D.O."/>
            <person name="Lalanne C."/>
            <person name="Gautier V."/>
            <person name="Ament-Velasquez S.L."/>
            <person name="Kruys A."/>
            <person name="Hutchinson M.I."/>
            <person name="Powell A.J."/>
            <person name="Barry K."/>
            <person name="Miller A.N."/>
            <person name="Grigoriev I.V."/>
            <person name="Debuchy R."/>
            <person name="Gladieux P."/>
            <person name="Hiltunen Thoren M."/>
            <person name="Johannesson H."/>
        </authorList>
    </citation>
    <scope>NUCLEOTIDE SEQUENCE</scope>
    <source>
        <strain evidence="1">CBS 731.68</strain>
    </source>
</reference>
<evidence type="ECO:0000313" key="2">
    <source>
        <dbReference type="Proteomes" id="UP001302602"/>
    </source>
</evidence>
<keyword evidence="2" id="KW-1185">Reference proteome</keyword>
<evidence type="ECO:0000313" key="1">
    <source>
        <dbReference type="EMBL" id="KAK4121059.1"/>
    </source>
</evidence>
<proteinExistence type="predicted"/>
<dbReference type="GeneID" id="87822665"/>
<dbReference type="RefSeq" id="XP_062644830.1">
    <property type="nucleotide sequence ID" value="XM_062785899.1"/>
</dbReference>
<dbReference type="AlphaFoldDB" id="A0AAN6Z1Z2"/>